<dbReference type="Pfam" id="PF09995">
    <property type="entry name" value="MPAB_Lcp_cat"/>
    <property type="match status" value="1"/>
</dbReference>
<dbReference type="GO" id="GO:0016491">
    <property type="term" value="F:oxidoreductase activity"/>
    <property type="evidence" value="ECO:0007669"/>
    <property type="project" value="InterPro"/>
</dbReference>
<dbReference type="PANTHER" id="PTHR36151:SF3">
    <property type="entry name" value="ER-BOUND OXYGENASE MPAB_MPAB'_RUBBER OXYGENASE CATALYTIC DOMAIN-CONTAINING PROTEIN"/>
    <property type="match status" value="1"/>
</dbReference>
<dbReference type="InterPro" id="IPR018713">
    <property type="entry name" value="MPAB/Lcp_cat_dom"/>
</dbReference>
<name>A0A3N2BGG8_9MICO</name>
<sequence length="290" mass="31812">MTSDLRTRLSQALLEKVAGEDAAAVRERIHATPGPRWFDDDSPIQIVHGDPSMYIGGIRALLLQSLHPLAMAAVAAHSGYRADTWGRLARTATFLATTTFGTAEHAQQAVDIVRAVHVRIAGTAPDGRPYRADDPELLLWVHCAEIDSFLTAHHLYGRTRLTPEQRDTYVAQTAVVARKLGAHRVPTTHAGLRHALAEFRPHLQSTEAARDVAAFLLREPPLPGSARLGYGLLARAAVATLPRATRPMLEVADHPRLDRFVHRPVGHLGTAAMRWLNDAEPMARPQRSPD</sequence>
<gene>
    <name evidence="2" type="ORF">EDD31_2759</name>
</gene>
<evidence type="ECO:0000313" key="2">
    <source>
        <dbReference type="EMBL" id="ROR74351.1"/>
    </source>
</evidence>
<dbReference type="OrthoDB" id="108890at2"/>
<accession>A0A3N2BGG8</accession>
<comment type="caution">
    <text evidence="2">The sequence shown here is derived from an EMBL/GenBank/DDBJ whole genome shotgun (WGS) entry which is preliminary data.</text>
</comment>
<reference evidence="2 3" key="1">
    <citation type="submission" date="2018-11" db="EMBL/GenBank/DDBJ databases">
        <title>Sequencing the genomes of 1000 actinobacteria strains.</title>
        <authorList>
            <person name="Klenk H.-P."/>
        </authorList>
    </citation>
    <scope>NUCLEOTIDE SEQUENCE [LARGE SCALE GENOMIC DNA]</scope>
    <source>
        <strain evidence="2 3">DSM 11294</strain>
    </source>
</reference>
<organism evidence="2 3">
    <name type="scientific">Bogoriella caseilytica</name>
    <dbReference type="NCBI Taxonomy" id="56055"/>
    <lineage>
        <taxon>Bacteria</taxon>
        <taxon>Bacillati</taxon>
        <taxon>Actinomycetota</taxon>
        <taxon>Actinomycetes</taxon>
        <taxon>Micrococcales</taxon>
        <taxon>Bogoriellaceae</taxon>
        <taxon>Bogoriella</taxon>
    </lineage>
</organism>
<protein>
    <submittedName>
        <fullName evidence="2">Uncharacterized protein (DUF2236 family)</fullName>
    </submittedName>
</protein>
<evidence type="ECO:0000313" key="3">
    <source>
        <dbReference type="Proteomes" id="UP000280668"/>
    </source>
</evidence>
<dbReference type="PANTHER" id="PTHR36151">
    <property type="entry name" value="BLR2777 PROTEIN"/>
    <property type="match status" value="1"/>
</dbReference>
<proteinExistence type="predicted"/>
<dbReference type="EMBL" id="RKHK01000001">
    <property type="protein sequence ID" value="ROR74351.1"/>
    <property type="molecule type" value="Genomic_DNA"/>
</dbReference>
<dbReference type="RefSeq" id="WP_123304651.1">
    <property type="nucleotide sequence ID" value="NZ_RKHK01000001.1"/>
</dbReference>
<evidence type="ECO:0000259" key="1">
    <source>
        <dbReference type="Pfam" id="PF09995"/>
    </source>
</evidence>
<dbReference type="Proteomes" id="UP000280668">
    <property type="component" value="Unassembled WGS sequence"/>
</dbReference>
<feature type="domain" description="ER-bound oxygenase mpaB/mpaB'/Rubber oxygenase catalytic" evidence="1">
    <location>
        <begin position="47"/>
        <end position="263"/>
    </location>
</feature>
<keyword evidence="3" id="KW-1185">Reference proteome</keyword>
<dbReference type="AlphaFoldDB" id="A0A3N2BGG8"/>